<dbReference type="EMBL" id="JAFJMO010000012">
    <property type="protein sequence ID" value="KAJ8260655.1"/>
    <property type="molecule type" value="Genomic_DNA"/>
</dbReference>
<feature type="compositionally biased region" description="Basic and acidic residues" evidence="1">
    <location>
        <begin position="96"/>
        <end position="107"/>
    </location>
</feature>
<accession>A0A9Q1D739</accession>
<comment type="caution">
    <text evidence="2">The sequence shown here is derived from an EMBL/GenBank/DDBJ whole genome shotgun (WGS) entry which is preliminary data.</text>
</comment>
<gene>
    <name evidence="2" type="ORF">COCON_G00163780</name>
</gene>
<dbReference type="AlphaFoldDB" id="A0A9Q1D739"/>
<dbReference type="Proteomes" id="UP001152803">
    <property type="component" value="Unassembled WGS sequence"/>
</dbReference>
<proteinExistence type="predicted"/>
<evidence type="ECO:0000256" key="1">
    <source>
        <dbReference type="SAM" id="MobiDB-lite"/>
    </source>
</evidence>
<evidence type="ECO:0000313" key="2">
    <source>
        <dbReference type="EMBL" id="KAJ8260655.1"/>
    </source>
</evidence>
<evidence type="ECO:0000313" key="3">
    <source>
        <dbReference type="Proteomes" id="UP001152803"/>
    </source>
</evidence>
<organism evidence="2 3">
    <name type="scientific">Conger conger</name>
    <name type="common">Conger eel</name>
    <name type="synonym">Muraena conger</name>
    <dbReference type="NCBI Taxonomy" id="82655"/>
    <lineage>
        <taxon>Eukaryota</taxon>
        <taxon>Metazoa</taxon>
        <taxon>Chordata</taxon>
        <taxon>Craniata</taxon>
        <taxon>Vertebrata</taxon>
        <taxon>Euteleostomi</taxon>
        <taxon>Actinopterygii</taxon>
        <taxon>Neopterygii</taxon>
        <taxon>Teleostei</taxon>
        <taxon>Anguilliformes</taxon>
        <taxon>Congridae</taxon>
        <taxon>Conger</taxon>
    </lineage>
</organism>
<feature type="compositionally biased region" description="Basic and acidic residues" evidence="1">
    <location>
        <begin position="63"/>
        <end position="85"/>
    </location>
</feature>
<protein>
    <submittedName>
        <fullName evidence="2">Uncharacterized protein</fullName>
    </submittedName>
</protein>
<name>A0A9Q1D739_CONCO</name>
<reference evidence="2" key="1">
    <citation type="journal article" date="2023" name="Science">
        <title>Genome structures resolve the early diversification of teleost fishes.</title>
        <authorList>
            <person name="Parey E."/>
            <person name="Louis A."/>
            <person name="Montfort J."/>
            <person name="Bouchez O."/>
            <person name="Roques C."/>
            <person name="Iampietro C."/>
            <person name="Lluch J."/>
            <person name="Castinel A."/>
            <person name="Donnadieu C."/>
            <person name="Desvignes T."/>
            <person name="Floi Bucao C."/>
            <person name="Jouanno E."/>
            <person name="Wen M."/>
            <person name="Mejri S."/>
            <person name="Dirks R."/>
            <person name="Jansen H."/>
            <person name="Henkel C."/>
            <person name="Chen W.J."/>
            <person name="Zahm M."/>
            <person name="Cabau C."/>
            <person name="Klopp C."/>
            <person name="Thompson A.W."/>
            <person name="Robinson-Rechavi M."/>
            <person name="Braasch I."/>
            <person name="Lecointre G."/>
            <person name="Bobe J."/>
            <person name="Postlethwait J.H."/>
            <person name="Berthelot C."/>
            <person name="Roest Crollius H."/>
            <person name="Guiguen Y."/>
        </authorList>
    </citation>
    <scope>NUCLEOTIDE SEQUENCE</scope>
    <source>
        <strain evidence="2">Concon-B</strain>
    </source>
</reference>
<sequence>MAPKEFLLIPGKDLTLKEKVEKGILHVTRTQSRSYQIWTPVPHRERGVFSGDGQLPRPRPSRKSADSRARPRRGAEFPKSPEADKFSVLSAARRSGQRERRNENKKD</sequence>
<keyword evidence="3" id="KW-1185">Reference proteome</keyword>
<feature type="region of interest" description="Disordered" evidence="1">
    <location>
        <begin position="37"/>
        <end position="107"/>
    </location>
</feature>